<keyword evidence="1 4" id="KW-0489">Methyltransferase</keyword>
<dbReference type="Gene3D" id="3.40.50.150">
    <property type="entry name" value="Vaccinia Virus protein VP39"/>
    <property type="match status" value="1"/>
</dbReference>
<evidence type="ECO:0000256" key="6">
    <source>
        <dbReference type="SAM" id="MobiDB-lite"/>
    </source>
</evidence>
<protein>
    <submittedName>
        <fullName evidence="7">Cytosine specific methyltransferase</fullName>
    </submittedName>
</protein>
<evidence type="ECO:0000313" key="7">
    <source>
        <dbReference type="EMBL" id="XCD07457.1"/>
    </source>
</evidence>
<dbReference type="InterPro" id="IPR001525">
    <property type="entry name" value="C5_MeTfrase"/>
</dbReference>
<dbReference type="PROSITE" id="PS51679">
    <property type="entry name" value="SAM_MT_C5"/>
    <property type="match status" value="1"/>
</dbReference>
<reference evidence="7" key="1">
    <citation type="submission" date="2024-03" db="EMBL/GenBank/DDBJ databases">
        <title>Diverse circular DNA viruses in blood, oral, and fecal samples of captive lemurs.</title>
        <authorList>
            <person name="Paietta E.N."/>
            <person name="Kraberger S."/>
            <person name="Lund M.C."/>
            <person name="Custer J.M."/>
            <person name="Vargas K.M."/>
            <person name="Ehmke E.E."/>
            <person name="Yoder A.D."/>
            <person name="Varsani A."/>
        </authorList>
    </citation>
    <scope>NUCLEOTIDE SEQUENCE</scope>
    <source>
        <strain evidence="7">Duke_28FS_1</strain>
    </source>
</reference>
<dbReference type="PRINTS" id="PR00105">
    <property type="entry name" value="C5METTRFRASE"/>
</dbReference>
<comment type="similarity">
    <text evidence="4 5">Belongs to the class I-like SAM-binding methyltransferase superfamily. C5-methyltransferase family.</text>
</comment>
<dbReference type="Gene3D" id="3.90.120.10">
    <property type="entry name" value="DNA Methylase, subunit A, domain 2"/>
    <property type="match status" value="1"/>
</dbReference>
<accession>A0AAU8B853</accession>
<keyword evidence="2 4" id="KW-0808">Transferase</keyword>
<keyword evidence="3 4" id="KW-0949">S-adenosyl-L-methionine</keyword>
<evidence type="ECO:0000256" key="5">
    <source>
        <dbReference type="RuleBase" id="RU000416"/>
    </source>
</evidence>
<dbReference type="GO" id="GO:0008168">
    <property type="term" value="F:methyltransferase activity"/>
    <property type="evidence" value="ECO:0007669"/>
    <property type="project" value="UniProtKB-KW"/>
</dbReference>
<dbReference type="NCBIfam" id="TIGR00675">
    <property type="entry name" value="dcm"/>
    <property type="match status" value="1"/>
</dbReference>
<feature type="active site" evidence="4">
    <location>
        <position position="99"/>
    </location>
</feature>
<evidence type="ECO:0000256" key="3">
    <source>
        <dbReference type="ARBA" id="ARBA00022691"/>
    </source>
</evidence>
<organism evidence="7">
    <name type="scientific">Dulem virus 39</name>
    <dbReference type="NCBI Taxonomy" id="3145757"/>
    <lineage>
        <taxon>Viruses</taxon>
        <taxon>Duplodnaviria</taxon>
        <taxon>Heunggongvirae</taxon>
        <taxon>Uroviricota</taxon>
        <taxon>Caudoviricetes</taxon>
    </lineage>
</organism>
<evidence type="ECO:0000256" key="2">
    <source>
        <dbReference type="ARBA" id="ARBA00022679"/>
    </source>
</evidence>
<dbReference type="Pfam" id="PF00145">
    <property type="entry name" value="DNA_methylase"/>
    <property type="match status" value="1"/>
</dbReference>
<dbReference type="SUPFAM" id="SSF53335">
    <property type="entry name" value="S-adenosyl-L-methionine-dependent methyltransferases"/>
    <property type="match status" value="1"/>
</dbReference>
<proteinExistence type="inferred from homology"/>
<evidence type="ECO:0000256" key="1">
    <source>
        <dbReference type="ARBA" id="ARBA00022603"/>
    </source>
</evidence>
<dbReference type="PANTHER" id="PTHR46098:SF1">
    <property type="entry name" value="TRNA (CYTOSINE(38)-C(5))-METHYLTRANSFERASE"/>
    <property type="match status" value="1"/>
</dbReference>
<dbReference type="InterPro" id="IPR029063">
    <property type="entry name" value="SAM-dependent_MTases_sf"/>
</dbReference>
<dbReference type="InterPro" id="IPR050750">
    <property type="entry name" value="C5-MTase"/>
</dbReference>
<evidence type="ECO:0000256" key="4">
    <source>
        <dbReference type="PROSITE-ProRule" id="PRU01016"/>
    </source>
</evidence>
<name>A0AAU8B853_9CAUD</name>
<dbReference type="EMBL" id="PP511791">
    <property type="protein sequence ID" value="XCD07457.1"/>
    <property type="molecule type" value="Genomic_DNA"/>
</dbReference>
<dbReference type="GO" id="GO:0032259">
    <property type="term" value="P:methylation"/>
    <property type="evidence" value="ECO:0007669"/>
    <property type="project" value="UniProtKB-KW"/>
</dbReference>
<feature type="region of interest" description="Disordered" evidence="6">
    <location>
        <begin position="360"/>
        <end position="384"/>
    </location>
</feature>
<dbReference type="PANTHER" id="PTHR46098">
    <property type="entry name" value="TRNA (CYTOSINE(38)-C(5))-METHYLTRANSFERASE"/>
    <property type="match status" value="1"/>
</dbReference>
<feature type="compositionally biased region" description="Polar residues" evidence="6">
    <location>
        <begin position="366"/>
        <end position="384"/>
    </location>
</feature>
<sequence>MYEQLDIFDLNLPDYKIDKPIRLIELFAGIGSQAMALRDLGGDFEHYRVVEFDRFAIASYNAIHGTDFPTMDITNISGADLGIVDTDMYCYIMTYSFPCQDLSVAGKQRGMTKGSGTRSGLLWEVERLLNEVENLPKVLIMENVPQVHNHANMPDFQKWIDFLTSKGYSNYWQDLNAKDYGVAQNRSRCFMVSILGEWNYKFPQPIILEKTMKDYLEDEVDEKYYINSEKAQKLIQQLIDNGTLESQSDFEMEGNFNQRGKVHSENGICRTILGSGHAGNEPKVLKIGNINPSRNGINGNVYAGKLAPAITTNKGEGTKVCIDLSTNAPSEKMISNCITAREDRGISNQRQVGNGVIVAMRGRNPDNPSDRTAGSPTEQRLEPNSQGICNTLTSVQKDNMVLEPKFVGGIGAKWGDKQYRQGNRIYDSESVAMALTAQPIGNTGGNTYMYLIRKPEYRIRKLTPLECWRLMGFSDEDFHEAEQVNSNSQLYKQAGNSIVKPVLMAILGQMIPGKENVYKEVNENANT</sequence>